<dbReference type="EMBL" id="VSSQ01085267">
    <property type="protein sequence ID" value="MPN32979.1"/>
    <property type="molecule type" value="Genomic_DNA"/>
</dbReference>
<protein>
    <submittedName>
        <fullName evidence="1">Uncharacterized protein</fullName>
    </submittedName>
</protein>
<comment type="caution">
    <text evidence="1">The sequence shown here is derived from an EMBL/GenBank/DDBJ whole genome shotgun (WGS) entry which is preliminary data.</text>
</comment>
<evidence type="ECO:0000313" key="1">
    <source>
        <dbReference type="EMBL" id="MPN32979.1"/>
    </source>
</evidence>
<name>A0A645H4N3_9ZZZZ</name>
<dbReference type="AlphaFoldDB" id="A0A645H4N3"/>
<gene>
    <name evidence="1" type="ORF">SDC9_180462</name>
</gene>
<organism evidence="1">
    <name type="scientific">bioreactor metagenome</name>
    <dbReference type="NCBI Taxonomy" id="1076179"/>
    <lineage>
        <taxon>unclassified sequences</taxon>
        <taxon>metagenomes</taxon>
        <taxon>ecological metagenomes</taxon>
    </lineage>
</organism>
<sequence length="102" mass="11357">MADARAAGCAGETTIGNQGDFAIKTFVVNNRVCGHEHLRCSRTFSPFITDKNDITRFDVVMNNGLLGILFRIENARRAGMVVHLWRAGGIFNDCAFWCDITF</sequence>
<reference evidence="1" key="1">
    <citation type="submission" date="2019-08" db="EMBL/GenBank/DDBJ databases">
        <authorList>
            <person name="Kucharzyk K."/>
            <person name="Murdoch R.W."/>
            <person name="Higgins S."/>
            <person name="Loffler F."/>
        </authorList>
    </citation>
    <scope>NUCLEOTIDE SEQUENCE</scope>
</reference>
<accession>A0A645H4N3</accession>
<proteinExistence type="predicted"/>